<dbReference type="SUPFAM" id="SSF52343">
    <property type="entry name" value="Ferredoxin reductase-like, C-terminal NADP-linked domain"/>
    <property type="match status" value="1"/>
</dbReference>
<dbReference type="InterPro" id="IPR017927">
    <property type="entry name" value="FAD-bd_FR_type"/>
</dbReference>
<evidence type="ECO:0000259" key="11">
    <source>
        <dbReference type="PROSITE" id="PS51384"/>
    </source>
</evidence>
<dbReference type="Proteomes" id="UP000594800">
    <property type="component" value="Chromosome"/>
</dbReference>
<dbReference type="Pfam" id="PF00175">
    <property type="entry name" value="NAD_binding_1"/>
    <property type="match status" value="1"/>
</dbReference>
<dbReference type="RefSeq" id="WP_196101455.1">
    <property type="nucleotide sequence ID" value="NZ_CP064942.1"/>
</dbReference>
<evidence type="ECO:0000256" key="7">
    <source>
        <dbReference type="ARBA" id="ARBA00023004"/>
    </source>
</evidence>
<evidence type="ECO:0000256" key="6">
    <source>
        <dbReference type="ARBA" id="ARBA00023002"/>
    </source>
</evidence>
<dbReference type="SUPFAM" id="SSF54292">
    <property type="entry name" value="2Fe-2S ferredoxin-like"/>
    <property type="match status" value="1"/>
</dbReference>
<keyword evidence="6" id="KW-0560">Oxidoreductase</keyword>
<feature type="domain" description="2Fe-2S ferredoxin-type" evidence="10">
    <location>
        <begin position="249"/>
        <end position="340"/>
    </location>
</feature>
<dbReference type="InterPro" id="IPR001709">
    <property type="entry name" value="Flavoprot_Pyr_Nucl_cyt_Rdtase"/>
</dbReference>
<dbReference type="PRINTS" id="PR00410">
    <property type="entry name" value="PHEHYDRXLASE"/>
</dbReference>
<evidence type="ECO:0000313" key="12">
    <source>
        <dbReference type="EMBL" id="QPH52241.1"/>
    </source>
</evidence>
<evidence type="ECO:0000259" key="10">
    <source>
        <dbReference type="PROSITE" id="PS51085"/>
    </source>
</evidence>
<keyword evidence="2" id="KW-0285">Flavoprotein</keyword>
<dbReference type="PROSITE" id="PS51384">
    <property type="entry name" value="FAD_FR"/>
    <property type="match status" value="1"/>
</dbReference>
<keyword evidence="5" id="KW-0274">FAD</keyword>
<dbReference type="KEGG" id="poz:I0K15_10375"/>
<gene>
    <name evidence="12" type="ORF">I0K15_10375</name>
</gene>
<protein>
    <submittedName>
        <fullName evidence="12">2Fe-2S iron-sulfur cluster binding domain-containing protein</fullName>
    </submittedName>
</protein>
<dbReference type="CDD" id="cd00207">
    <property type="entry name" value="fer2"/>
    <property type="match status" value="1"/>
</dbReference>
<keyword evidence="8" id="KW-0411">Iron-sulfur</keyword>
<dbReference type="Gene3D" id="3.40.50.80">
    <property type="entry name" value="Nucleotide-binding domain of ferredoxin-NADP reductase (FNR) module"/>
    <property type="match status" value="1"/>
</dbReference>
<dbReference type="AlphaFoldDB" id="A0A7S9LNM4"/>
<dbReference type="CDD" id="cd06214">
    <property type="entry name" value="PA_degradation_oxidoreductase_like"/>
    <property type="match status" value="1"/>
</dbReference>
<dbReference type="Gene3D" id="3.10.20.30">
    <property type="match status" value="1"/>
</dbReference>
<comment type="cofactor">
    <cofactor evidence="9">
        <name>[2Fe-2S] cluster</name>
        <dbReference type="ChEBI" id="CHEBI:190135"/>
    </cofactor>
</comment>
<dbReference type="GO" id="GO:0016491">
    <property type="term" value="F:oxidoreductase activity"/>
    <property type="evidence" value="ECO:0007669"/>
    <property type="project" value="UniProtKB-KW"/>
</dbReference>
<evidence type="ECO:0000256" key="9">
    <source>
        <dbReference type="ARBA" id="ARBA00034078"/>
    </source>
</evidence>
<dbReference type="PANTHER" id="PTHR47354:SF8">
    <property type="entry name" value="1,2-PHENYLACETYL-COA EPOXIDASE, SUBUNIT E"/>
    <property type="match status" value="1"/>
</dbReference>
<dbReference type="Pfam" id="PF00111">
    <property type="entry name" value="Fer2"/>
    <property type="match status" value="1"/>
</dbReference>
<comment type="cofactor">
    <cofactor evidence="1">
        <name>FAD</name>
        <dbReference type="ChEBI" id="CHEBI:57692"/>
    </cofactor>
</comment>
<evidence type="ECO:0000256" key="8">
    <source>
        <dbReference type="ARBA" id="ARBA00023014"/>
    </source>
</evidence>
<evidence type="ECO:0000256" key="5">
    <source>
        <dbReference type="ARBA" id="ARBA00022827"/>
    </source>
</evidence>
<keyword evidence="7" id="KW-0408">Iron</keyword>
<proteinExistence type="predicted"/>
<name>A0A7S9LNM4_9RHOB</name>
<accession>A0A7S9LNM4</accession>
<dbReference type="InterPro" id="IPR017938">
    <property type="entry name" value="Riboflavin_synthase-like_b-brl"/>
</dbReference>
<dbReference type="InterPro" id="IPR036010">
    <property type="entry name" value="2Fe-2S_ferredoxin-like_sf"/>
</dbReference>
<reference evidence="12 13" key="1">
    <citation type="submission" date="2020-11" db="EMBL/GenBank/DDBJ databases">
        <title>Description of Pontivivens ytuae sp. nov. isolated from deep sea sediment of Mariana Trench.</title>
        <authorList>
            <person name="Wang Z."/>
            <person name="Sun Q.-L."/>
            <person name="Xu X.-D."/>
            <person name="Tang Y.-Z."/>
            <person name="Zhang J."/>
        </authorList>
    </citation>
    <scope>NUCLEOTIDE SEQUENCE [LARGE SCALE GENOMIC DNA]</scope>
    <source>
        <strain evidence="12 13">MT2928</strain>
    </source>
</reference>
<dbReference type="InterPro" id="IPR001433">
    <property type="entry name" value="OxRdtase_FAD/NAD-bd"/>
</dbReference>
<keyword evidence="3" id="KW-0001">2Fe-2S</keyword>
<dbReference type="GO" id="GO:0051537">
    <property type="term" value="F:2 iron, 2 sulfur cluster binding"/>
    <property type="evidence" value="ECO:0007669"/>
    <property type="project" value="UniProtKB-KW"/>
</dbReference>
<dbReference type="GO" id="GO:0050660">
    <property type="term" value="F:flavin adenine dinucleotide binding"/>
    <property type="evidence" value="ECO:0007669"/>
    <property type="project" value="TreeGrafter"/>
</dbReference>
<dbReference type="Gene3D" id="2.40.30.10">
    <property type="entry name" value="Translation factors"/>
    <property type="match status" value="1"/>
</dbReference>
<dbReference type="SUPFAM" id="SSF63380">
    <property type="entry name" value="Riboflavin synthase domain-like"/>
    <property type="match status" value="1"/>
</dbReference>
<dbReference type="PRINTS" id="PR00371">
    <property type="entry name" value="FPNCR"/>
</dbReference>
<evidence type="ECO:0000256" key="2">
    <source>
        <dbReference type="ARBA" id="ARBA00022630"/>
    </source>
</evidence>
<evidence type="ECO:0000313" key="13">
    <source>
        <dbReference type="Proteomes" id="UP000594800"/>
    </source>
</evidence>
<sequence length="340" mass="36905">MAFETLKIAARRELTPDATVLTFDRSFDFVPGQYLTLKRGDVRRSYSICSGPGEPLSVGIRRVEDGAFSDGILRELSEGAEIEVMPPQGRFTCAVEEGAKVLLIAAGSGITPMMSIAKAVLESTSTGEVTLVYGNRDLTHIMFREELDALKDRFLGRLSVIHVLSREPQEIDLANGRIDGEKVRLLAERGLIDMEAEVYLCGPGGMIKSVEGALAELGVARERIHHELFTPEGGFVLPKTRKPTTTEGVPVEVMLDGTRRRFSARGDSETVLEAAARAGLELPYSCAGGMCCTCRAKVVEGTAEMDANYSLEPWELEAGFTLACQARVKDGPLVLDFDAS</sequence>
<dbReference type="GO" id="GO:0046872">
    <property type="term" value="F:metal ion binding"/>
    <property type="evidence" value="ECO:0007669"/>
    <property type="project" value="UniProtKB-KW"/>
</dbReference>
<dbReference type="PANTHER" id="PTHR47354">
    <property type="entry name" value="NADH OXIDOREDUCTASE HCR"/>
    <property type="match status" value="1"/>
</dbReference>
<feature type="domain" description="FAD-binding FR-type" evidence="11">
    <location>
        <begin position="1"/>
        <end position="94"/>
    </location>
</feature>
<dbReference type="InterPro" id="IPR012675">
    <property type="entry name" value="Beta-grasp_dom_sf"/>
</dbReference>
<evidence type="ECO:0000256" key="4">
    <source>
        <dbReference type="ARBA" id="ARBA00022723"/>
    </source>
</evidence>
<dbReference type="PROSITE" id="PS51085">
    <property type="entry name" value="2FE2S_FER_2"/>
    <property type="match status" value="1"/>
</dbReference>
<keyword evidence="4" id="KW-0479">Metal-binding</keyword>
<organism evidence="12 13">
    <name type="scientific">Pontivivens ytuae</name>
    <dbReference type="NCBI Taxonomy" id="2789856"/>
    <lineage>
        <taxon>Bacteria</taxon>
        <taxon>Pseudomonadati</taxon>
        <taxon>Pseudomonadota</taxon>
        <taxon>Alphaproteobacteria</taxon>
        <taxon>Rhodobacterales</taxon>
        <taxon>Paracoccaceae</taxon>
        <taxon>Pontivivens</taxon>
    </lineage>
</organism>
<keyword evidence="13" id="KW-1185">Reference proteome</keyword>
<dbReference type="InterPro" id="IPR039261">
    <property type="entry name" value="FNR_nucleotide-bd"/>
</dbReference>
<dbReference type="EMBL" id="CP064942">
    <property type="protein sequence ID" value="QPH52241.1"/>
    <property type="molecule type" value="Genomic_DNA"/>
</dbReference>
<dbReference type="InterPro" id="IPR001041">
    <property type="entry name" value="2Fe-2S_ferredoxin-type"/>
</dbReference>
<evidence type="ECO:0000256" key="1">
    <source>
        <dbReference type="ARBA" id="ARBA00001974"/>
    </source>
</evidence>
<evidence type="ECO:0000256" key="3">
    <source>
        <dbReference type="ARBA" id="ARBA00022714"/>
    </source>
</evidence>
<dbReference type="InterPro" id="IPR050415">
    <property type="entry name" value="MRET"/>
</dbReference>